<gene>
    <name evidence="4" type="ORF">MNBD_NITROSPIRAE02-1661</name>
</gene>
<dbReference type="NCBIfam" id="TIGR00205">
    <property type="entry name" value="fliE"/>
    <property type="match status" value="1"/>
</dbReference>
<proteinExistence type="inferred from homology"/>
<dbReference type="Pfam" id="PF02049">
    <property type="entry name" value="FliE"/>
    <property type="match status" value="1"/>
</dbReference>
<dbReference type="AlphaFoldDB" id="A0A3B1D9Y0"/>
<keyword evidence="4" id="KW-0966">Cell projection</keyword>
<comment type="subcellular location">
    <subcellularLocation>
        <location evidence="1">Bacterial flagellum basal body</location>
    </subcellularLocation>
</comment>
<dbReference type="GO" id="GO:0003774">
    <property type="term" value="F:cytoskeletal motor activity"/>
    <property type="evidence" value="ECO:0007669"/>
    <property type="project" value="InterPro"/>
</dbReference>
<dbReference type="PRINTS" id="PR01006">
    <property type="entry name" value="FLGHOOKFLIE"/>
</dbReference>
<evidence type="ECO:0000256" key="1">
    <source>
        <dbReference type="ARBA" id="ARBA00004117"/>
    </source>
</evidence>
<evidence type="ECO:0000256" key="3">
    <source>
        <dbReference type="SAM" id="MobiDB-lite"/>
    </source>
</evidence>
<dbReference type="EMBL" id="UOGH01000274">
    <property type="protein sequence ID" value="VAX32934.1"/>
    <property type="molecule type" value="Genomic_DNA"/>
</dbReference>
<dbReference type="PANTHER" id="PTHR34653:SF1">
    <property type="entry name" value="FLAGELLAR HOOK-BASAL BODY COMPLEX PROTEIN FLIE"/>
    <property type="match status" value="1"/>
</dbReference>
<name>A0A3B1D9Y0_9ZZZZ</name>
<sequence>MSINPVNGSPPGAEGIGNIAGNLKPAGQDKAGGSFEILLDETIGKVASLQKETEKAIAEIGNGGGDIVETMVAMQKADLSFQVMIEVRNKLVTAYEEIMRMQV</sequence>
<protein>
    <submittedName>
        <fullName evidence="4">Flagellar hook-basal body complex protein FliE</fullName>
    </submittedName>
</protein>
<dbReference type="HAMAP" id="MF_00724">
    <property type="entry name" value="FliE"/>
    <property type="match status" value="1"/>
</dbReference>
<dbReference type="GO" id="GO:0071973">
    <property type="term" value="P:bacterial-type flagellum-dependent cell motility"/>
    <property type="evidence" value="ECO:0007669"/>
    <property type="project" value="InterPro"/>
</dbReference>
<keyword evidence="4" id="KW-0969">Cilium</keyword>
<dbReference type="GO" id="GO:0005198">
    <property type="term" value="F:structural molecule activity"/>
    <property type="evidence" value="ECO:0007669"/>
    <property type="project" value="InterPro"/>
</dbReference>
<accession>A0A3B1D9Y0</accession>
<dbReference type="InterPro" id="IPR001624">
    <property type="entry name" value="FliE"/>
</dbReference>
<evidence type="ECO:0000256" key="2">
    <source>
        <dbReference type="ARBA" id="ARBA00023143"/>
    </source>
</evidence>
<keyword evidence="4" id="KW-0282">Flagellum</keyword>
<feature type="region of interest" description="Disordered" evidence="3">
    <location>
        <begin position="1"/>
        <end position="23"/>
    </location>
</feature>
<dbReference type="GO" id="GO:0009425">
    <property type="term" value="C:bacterial-type flagellum basal body"/>
    <property type="evidence" value="ECO:0007669"/>
    <property type="project" value="UniProtKB-SubCell"/>
</dbReference>
<keyword evidence="2" id="KW-0975">Bacterial flagellum</keyword>
<evidence type="ECO:0000313" key="4">
    <source>
        <dbReference type="EMBL" id="VAX32934.1"/>
    </source>
</evidence>
<reference evidence="4" key="1">
    <citation type="submission" date="2018-06" db="EMBL/GenBank/DDBJ databases">
        <authorList>
            <person name="Zhirakovskaya E."/>
        </authorList>
    </citation>
    <scope>NUCLEOTIDE SEQUENCE</scope>
</reference>
<organism evidence="4">
    <name type="scientific">hydrothermal vent metagenome</name>
    <dbReference type="NCBI Taxonomy" id="652676"/>
    <lineage>
        <taxon>unclassified sequences</taxon>
        <taxon>metagenomes</taxon>
        <taxon>ecological metagenomes</taxon>
    </lineage>
</organism>
<dbReference type="PANTHER" id="PTHR34653">
    <property type="match status" value="1"/>
</dbReference>